<dbReference type="EMBL" id="QXFT01001081">
    <property type="protein sequence ID" value="KAE9329549.1"/>
    <property type="molecule type" value="Genomic_DNA"/>
</dbReference>
<dbReference type="AlphaFoldDB" id="A0A6A3L5L1"/>
<sequence length="60" mass="6337">MDPTAADGVGGRRMRQTAMTKDDAAEAAERRHGDTVQLGGNYVNQYESAVLNAGGPAEEE</sequence>
<evidence type="ECO:0000256" key="1">
    <source>
        <dbReference type="SAM" id="MobiDB-lite"/>
    </source>
</evidence>
<proteinExistence type="predicted"/>
<reference evidence="5 7" key="1">
    <citation type="submission" date="2018-09" db="EMBL/GenBank/DDBJ databases">
        <title>Genomic investigation of the strawberry pathogen Phytophthora fragariae indicates pathogenicity is determined by transcriptional variation in three key races.</title>
        <authorList>
            <person name="Adams T.M."/>
            <person name="Armitage A.D."/>
            <person name="Sobczyk M.K."/>
            <person name="Bates H.J."/>
            <person name="Dunwell J.M."/>
            <person name="Nellist C.F."/>
            <person name="Harrison R.J."/>
        </authorList>
    </citation>
    <scope>NUCLEOTIDE SEQUENCE [LARGE SCALE GENOMIC DNA]</scope>
    <source>
        <strain evidence="2 5">SCRP249</strain>
        <strain evidence="3 7">SCRP324</strain>
        <strain evidence="4 6">SCRP333</strain>
    </source>
</reference>
<keyword evidence="6" id="KW-1185">Reference proteome</keyword>
<name>A0A6A3L5L1_9STRA</name>
<organism evidence="3 7">
    <name type="scientific">Phytophthora rubi</name>
    <dbReference type="NCBI Taxonomy" id="129364"/>
    <lineage>
        <taxon>Eukaryota</taxon>
        <taxon>Sar</taxon>
        <taxon>Stramenopiles</taxon>
        <taxon>Oomycota</taxon>
        <taxon>Peronosporomycetes</taxon>
        <taxon>Peronosporales</taxon>
        <taxon>Peronosporaceae</taxon>
        <taxon>Phytophthora</taxon>
    </lineage>
</organism>
<evidence type="ECO:0000313" key="3">
    <source>
        <dbReference type="EMBL" id="KAE9011154.1"/>
    </source>
</evidence>
<evidence type="ECO:0000313" key="7">
    <source>
        <dbReference type="Proteomes" id="UP000435112"/>
    </source>
</evidence>
<dbReference type="Proteomes" id="UP000429607">
    <property type="component" value="Unassembled WGS sequence"/>
</dbReference>
<protein>
    <submittedName>
        <fullName evidence="3">Uncharacterized protein</fullName>
    </submittedName>
</protein>
<dbReference type="EMBL" id="QXFU01001086">
    <property type="protein sequence ID" value="KAE9011154.1"/>
    <property type="molecule type" value="Genomic_DNA"/>
</dbReference>
<feature type="compositionally biased region" description="Basic and acidic residues" evidence="1">
    <location>
        <begin position="20"/>
        <end position="34"/>
    </location>
</feature>
<evidence type="ECO:0000313" key="2">
    <source>
        <dbReference type="EMBL" id="KAE9007584.1"/>
    </source>
</evidence>
<evidence type="ECO:0000313" key="5">
    <source>
        <dbReference type="Proteomes" id="UP000429607"/>
    </source>
</evidence>
<comment type="caution">
    <text evidence="3">The sequence shown here is derived from an EMBL/GenBank/DDBJ whole genome shotgun (WGS) entry which is preliminary data.</text>
</comment>
<feature type="region of interest" description="Disordered" evidence="1">
    <location>
        <begin position="1"/>
        <end position="35"/>
    </location>
</feature>
<dbReference type="EMBL" id="QXFV01001370">
    <property type="protein sequence ID" value="KAE9007584.1"/>
    <property type="molecule type" value="Genomic_DNA"/>
</dbReference>
<evidence type="ECO:0000313" key="6">
    <source>
        <dbReference type="Proteomes" id="UP000434957"/>
    </source>
</evidence>
<dbReference type="OrthoDB" id="10278125at2759"/>
<accession>A0A6A3L5L1</accession>
<dbReference type="Proteomes" id="UP000435112">
    <property type="component" value="Unassembled WGS sequence"/>
</dbReference>
<dbReference type="Proteomes" id="UP000434957">
    <property type="component" value="Unassembled WGS sequence"/>
</dbReference>
<gene>
    <name evidence="2" type="ORF">PR001_g16932</name>
    <name evidence="3" type="ORF">PR002_g15166</name>
    <name evidence="4" type="ORF">PR003_g15527</name>
</gene>
<evidence type="ECO:0000313" key="4">
    <source>
        <dbReference type="EMBL" id="KAE9329549.1"/>
    </source>
</evidence>